<feature type="domain" description="GP-PDE" evidence="13">
    <location>
        <begin position="3"/>
        <end position="273"/>
    </location>
</feature>
<evidence type="ECO:0000259" key="13">
    <source>
        <dbReference type="PROSITE" id="PS51704"/>
    </source>
</evidence>
<dbReference type="GO" id="GO:0008081">
    <property type="term" value="F:phosphoric diester hydrolase activity"/>
    <property type="evidence" value="ECO:0007669"/>
    <property type="project" value="InterPro"/>
</dbReference>
<keyword evidence="4" id="KW-0378">Hydrolase</keyword>
<dbReference type="STRING" id="307972.A0A2G8LHS4"/>
<keyword evidence="3" id="KW-0812">Transmembrane</keyword>
<evidence type="ECO:0000256" key="1">
    <source>
        <dbReference type="ARBA" id="ARBA00004370"/>
    </source>
</evidence>
<organism evidence="14 15">
    <name type="scientific">Stichopus japonicus</name>
    <name type="common">Sea cucumber</name>
    <dbReference type="NCBI Taxonomy" id="307972"/>
    <lineage>
        <taxon>Eukaryota</taxon>
        <taxon>Metazoa</taxon>
        <taxon>Echinodermata</taxon>
        <taxon>Eleutherozoa</taxon>
        <taxon>Echinozoa</taxon>
        <taxon>Holothuroidea</taxon>
        <taxon>Aspidochirotacea</taxon>
        <taxon>Aspidochirotida</taxon>
        <taxon>Stichopodidae</taxon>
        <taxon>Apostichopus</taxon>
    </lineage>
</organism>
<comment type="catalytic activity">
    <reaction evidence="11">
        <text>1-O-(1Z-octadecenyl)-sn-glycero-3-phospho-N-hexadecanoyl-ethanolamine + H2O = 1-O-(1Z-octadecenyl)-sn-glycero-3-phosphate + N-hexadecanoylethanolamine + H(+)</text>
        <dbReference type="Rhea" id="RHEA:53184"/>
        <dbReference type="ChEBI" id="CHEBI:15377"/>
        <dbReference type="ChEBI" id="CHEBI:15378"/>
        <dbReference type="ChEBI" id="CHEBI:71464"/>
        <dbReference type="ChEBI" id="CHEBI:137009"/>
        <dbReference type="ChEBI" id="CHEBI:137017"/>
    </reaction>
    <physiologicalReaction direction="left-to-right" evidence="11">
        <dbReference type="Rhea" id="RHEA:53185"/>
    </physiologicalReaction>
</comment>
<keyword evidence="7" id="KW-0472">Membrane</keyword>
<dbReference type="InterPro" id="IPR030395">
    <property type="entry name" value="GP_PDE_dom"/>
</dbReference>
<evidence type="ECO:0000256" key="5">
    <source>
        <dbReference type="ARBA" id="ARBA00022989"/>
    </source>
</evidence>
<sequence length="285" mass="32917">MFLVLNKFLPFAIIYHFHSTISYPHAIDIGMDMLEIDCQLTKDKQVVVSHDNNVVRTTGEKVLISDTNYEDLPCIQKGLKVTFCKDKWCHSDSEDCQIPLLKKVFETFPNVAINLDIKEHNAELIEEVLEIIKKYDREEITVVGNVKESVTAAVRKKAPNIPTIFSSTGILKLILCCYTGLLPFVPLKDSFLEIPVGSVFRKVFGDAGPWYLHLLLRIYDGLLIRKFLFRHLQRRGIKVYLWVLNDEEEWRLAHKLEVDGVMTDYPTSLKEFVLEADCKYPPKRN</sequence>
<evidence type="ECO:0000256" key="7">
    <source>
        <dbReference type="ARBA" id="ARBA00023136"/>
    </source>
</evidence>
<evidence type="ECO:0000256" key="2">
    <source>
        <dbReference type="ARBA" id="ARBA00007277"/>
    </source>
</evidence>
<dbReference type="OrthoDB" id="1058301at2759"/>
<gene>
    <name evidence="14" type="ORF">BSL78_03262</name>
</gene>
<protein>
    <submittedName>
        <fullName evidence="14">Putative glycerophosphodiester phosphodiesterase domain-containing protein 1</fullName>
    </submittedName>
</protein>
<dbReference type="PANTHER" id="PTHR42758">
    <property type="entry name" value="PHOSPHATIDYLGLYCEROL PHOSPHOLIPASE C"/>
    <property type="match status" value="1"/>
</dbReference>
<evidence type="ECO:0000256" key="6">
    <source>
        <dbReference type="ARBA" id="ARBA00023098"/>
    </source>
</evidence>
<comment type="similarity">
    <text evidence="2">Belongs to the glycerophosphoryl diester phosphodiesterase family.</text>
</comment>
<evidence type="ECO:0000256" key="4">
    <source>
        <dbReference type="ARBA" id="ARBA00022801"/>
    </source>
</evidence>
<proteinExistence type="inferred from homology"/>
<reference evidence="14 15" key="1">
    <citation type="journal article" date="2017" name="PLoS Biol.">
        <title>The sea cucumber genome provides insights into morphological evolution and visceral regeneration.</title>
        <authorList>
            <person name="Zhang X."/>
            <person name="Sun L."/>
            <person name="Yuan J."/>
            <person name="Sun Y."/>
            <person name="Gao Y."/>
            <person name="Zhang L."/>
            <person name="Li S."/>
            <person name="Dai H."/>
            <person name="Hamel J.F."/>
            <person name="Liu C."/>
            <person name="Yu Y."/>
            <person name="Liu S."/>
            <person name="Lin W."/>
            <person name="Guo K."/>
            <person name="Jin S."/>
            <person name="Xu P."/>
            <person name="Storey K.B."/>
            <person name="Huan P."/>
            <person name="Zhang T."/>
            <person name="Zhou Y."/>
            <person name="Zhang J."/>
            <person name="Lin C."/>
            <person name="Li X."/>
            <person name="Xing L."/>
            <person name="Huo D."/>
            <person name="Sun M."/>
            <person name="Wang L."/>
            <person name="Mercier A."/>
            <person name="Li F."/>
            <person name="Yang H."/>
            <person name="Xiang J."/>
        </authorList>
    </citation>
    <scope>NUCLEOTIDE SEQUENCE [LARGE SCALE GENOMIC DNA]</scope>
    <source>
        <strain evidence="14">Shaxun</strain>
        <tissue evidence="14">Muscle</tissue>
    </source>
</reference>
<evidence type="ECO:0000256" key="11">
    <source>
        <dbReference type="ARBA" id="ARBA00048580"/>
    </source>
</evidence>
<evidence type="ECO:0000256" key="9">
    <source>
        <dbReference type="ARBA" id="ARBA00047392"/>
    </source>
</evidence>
<evidence type="ECO:0000313" key="15">
    <source>
        <dbReference type="Proteomes" id="UP000230750"/>
    </source>
</evidence>
<dbReference type="GO" id="GO:0004622">
    <property type="term" value="F:phosphatidylcholine lysophospholipase activity"/>
    <property type="evidence" value="ECO:0007669"/>
    <property type="project" value="TreeGrafter"/>
</dbReference>
<name>A0A2G8LHS4_STIJA</name>
<dbReference type="GO" id="GO:0005789">
    <property type="term" value="C:endoplasmic reticulum membrane"/>
    <property type="evidence" value="ECO:0007669"/>
    <property type="project" value="TreeGrafter"/>
</dbReference>
<keyword evidence="5" id="KW-1133">Transmembrane helix</keyword>
<dbReference type="PANTHER" id="PTHR42758:SF2">
    <property type="entry name" value="PHOSPHATIDYLGLYCEROL PHOSPHOLIPASE C"/>
    <property type="match status" value="1"/>
</dbReference>
<keyword evidence="6" id="KW-0443">Lipid metabolism</keyword>
<evidence type="ECO:0000256" key="12">
    <source>
        <dbReference type="ARBA" id="ARBA00048947"/>
    </source>
</evidence>
<keyword evidence="15" id="KW-1185">Reference proteome</keyword>
<evidence type="ECO:0000256" key="3">
    <source>
        <dbReference type="ARBA" id="ARBA00022692"/>
    </source>
</evidence>
<comment type="catalytic activity">
    <reaction evidence="12">
        <text>N,1-di-(9Z-octadecenoyl)-sn-glycero-3-phosphoethanolamine + H2O = N-(9Z-octadecenoyl) ethanolamine + 1-(9Z-octadecenoyl)-sn-glycero-3-phosphate + H(+)</text>
        <dbReference type="Rhea" id="RHEA:56460"/>
        <dbReference type="ChEBI" id="CHEBI:15377"/>
        <dbReference type="ChEBI" id="CHEBI:15378"/>
        <dbReference type="ChEBI" id="CHEBI:71466"/>
        <dbReference type="ChEBI" id="CHEBI:74544"/>
        <dbReference type="ChEBI" id="CHEBI:85222"/>
    </reaction>
    <physiologicalReaction direction="left-to-right" evidence="12">
        <dbReference type="Rhea" id="RHEA:56461"/>
    </physiologicalReaction>
</comment>
<dbReference type="Pfam" id="PF03009">
    <property type="entry name" value="GDPD"/>
    <property type="match status" value="1"/>
</dbReference>
<dbReference type="InterPro" id="IPR052271">
    <property type="entry name" value="GDPD-Related"/>
</dbReference>
<dbReference type="Gene3D" id="3.20.20.190">
    <property type="entry name" value="Phosphatidylinositol (PI) phosphodiesterase"/>
    <property type="match status" value="1"/>
</dbReference>
<comment type="catalytic activity">
    <reaction evidence="10">
        <text>N-hexadecanoyl-1-(9Z-octadecenoyl)-sn-glycero-3-phosphoethanolamine + H2O = N-hexadecanoylethanolamine + 1-(9Z-octadecenoyl)-sn-glycero-3-phosphate + H(+)</text>
        <dbReference type="Rhea" id="RHEA:53168"/>
        <dbReference type="ChEBI" id="CHEBI:15377"/>
        <dbReference type="ChEBI" id="CHEBI:15378"/>
        <dbReference type="ChEBI" id="CHEBI:71464"/>
        <dbReference type="ChEBI" id="CHEBI:74544"/>
        <dbReference type="ChEBI" id="CHEBI:85217"/>
    </reaction>
    <physiologicalReaction direction="left-to-right" evidence="10">
        <dbReference type="Rhea" id="RHEA:53169"/>
    </physiologicalReaction>
</comment>
<dbReference type="EMBL" id="MRZV01000073">
    <property type="protein sequence ID" value="PIK59807.1"/>
    <property type="molecule type" value="Genomic_DNA"/>
</dbReference>
<comment type="catalytic activity">
    <reaction evidence="8">
        <text>1-O-hexadecyl-sn-glycero-3-phosphocholine + H2O = 1-O-hexadecyl-sn-glycero-3-phosphate + choline + H(+)</text>
        <dbReference type="Rhea" id="RHEA:41143"/>
        <dbReference type="ChEBI" id="CHEBI:15354"/>
        <dbReference type="ChEBI" id="CHEBI:15377"/>
        <dbReference type="ChEBI" id="CHEBI:15378"/>
        <dbReference type="ChEBI" id="CHEBI:64496"/>
        <dbReference type="ChEBI" id="CHEBI:77580"/>
    </reaction>
    <physiologicalReaction direction="left-to-right" evidence="8">
        <dbReference type="Rhea" id="RHEA:41144"/>
    </physiologicalReaction>
</comment>
<dbReference type="PROSITE" id="PS51704">
    <property type="entry name" value="GP_PDE"/>
    <property type="match status" value="1"/>
</dbReference>
<dbReference type="SUPFAM" id="SSF51695">
    <property type="entry name" value="PLC-like phosphodiesterases"/>
    <property type="match status" value="1"/>
</dbReference>
<evidence type="ECO:0000313" key="14">
    <source>
        <dbReference type="EMBL" id="PIK59807.1"/>
    </source>
</evidence>
<dbReference type="AlphaFoldDB" id="A0A2G8LHS4"/>
<accession>A0A2G8LHS4</accession>
<comment type="catalytic activity">
    <reaction evidence="9">
        <text>N-(5Z,8Z,11Z,14Z-eicosatetraenoyl)-1-(9Z-octadecenoyl)-sn-glycero-3-phosphoethanolamine + H2O = N-(5Z,8Z,11Z,14Z-eicosatetraenoyl)-ethanolamine + 1-(9Z-octadecenoyl)-sn-glycero-3-phosphate + H(+)</text>
        <dbReference type="Rhea" id="RHEA:45544"/>
        <dbReference type="ChEBI" id="CHEBI:2700"/>
        <dbReference type="ChEBI" id="CHEBI:15377"/>
        <dbReference type="ChEBI" id="CHEBI:15378"/>
        <dbReference type="ChEBI" id="CHEBI:74544"/>
        <dbReference type="ChEBI" id="CHEBI:85223"/>
    </reaction>
    <physiologicalReaction direction="left-to-right" evidence="9">
        <dbReference type="Rhea" id="RHEA:45545"/>
    </physiologicalReaction>
</comment>
<comment type="caution">
    <text evidence="14">The sequence shown here is derived from an EMBL/GenBank/DDBJ whole genome shotgun (WGS) entry which is preliminary data.</text>
</comment>
<comment type="subcellular location">
    <subcellularLocation>
        <location evidence="1">Membrane</location>
    </subcellularLocation>
</comment>
<evidence type="ECO:0000256" key="8">
    <source>
        <dbReference type="ARBA" id="ARBA00036083"/>
    </source>
</evidence>
<dbReference type="GO" id="GO:0046475">
    <property type="term" value="P:glycerophospholipid catabolic process"/>
    <property type="evidence" value="ECO:0007669"/>
    <property type="project" value="TreeGrafter"/>
</dbReference>
<evidence type="ECO:0000256" key="10">
    <source>
        <dbReference type="ARBA" id="ARBA00047538"/>
    </source>
</evidence>
<dbReference type="InterPro" id="IPR017946">
    <property type="entry name" value="PLC-like_Pdiesterase_TIM-brl"/>
</dbReference>
<dbReference type="Proteomes" id="UP000230750">
    <property type="component" value="Unassembled WGS sequence"/>
</dbReference>